<dbReference type="AlphaFoldDB" id="A0A9N9WA62"/>
<evidence type="ECO:0000256" key="1">
    <source>
        <dbReference type="SAM" id="Coils"/>
    </source>
</evidence>
<keyword evidence="1" id="KW-0175">Coiled coil</keyword>
<reference evidence="2" key="2">
    <citation type="submission" date="2022-10" db="EMBL/GenBank/DDBJ databases">
        <authorList>
            <consortium name="ENA_rothamsted_submissions"/>
            <consortium name="culmorum"/>
            <person name="King R."/>
        </authorList>
    </citation>
    <scope>NUCLEOTIDE SEQUENCE</scope>
</reference>
<dbReference type="Proteomes" id="UP001153714">
    <property type="component" value="Chromosome 13"/>
</dbReference>
<keyword evidence="3" id="KW-1185">Reference proteome</keyword>
<evidence type="ECO:0000313" key="2">
    <source>
        <dbReference type="EMBL" id="CAG9785192.1"/>
    </source>
</evidence>
<protein>
    <submittedName>
        <fullName evidence="2">Uncharacterized protein</fullName>
    </submittedName>
</protein>
<sequence length="390" mass="45076">MKLDAPSSSATLSLKKNTSFQVALKVAQCKKPHSIAEELIKPAAIAMARTVRGDEIAKKLEMVPISNDTVKKRIDLMSLDILEQLITDLKTAIKFSIQIDESIDIEDFPQFLAYDMQPDLHRVLQDVIKIIHLENEMARYIPQNVHIEKYSWVRNPFEVDVMAVENDTAGLQEELLELQGDRVLKERFATMSLTKFWAELSGKSILINEAEKLCYHFQAVTQNTEMQLRQALQELKDSKDTCNQLLQERDESEEEIKHISGRNSQLKSELGELHTEHIEVMHQRDQLKDALSTLKEELNTHERVLNHMTELEQELNLANNKIEVLFEQQNEHEAEYNQSLFEELVKSPVGQSMRHQLTACDIHSKTQINFNLSTRKYKKYIKIGKVIQKT</sequence>
<organism evidence="2 3">
    <name type="scientific">Diatraea saccharalis</name>
    <name type="common">sugarcane borer</name>
    <dbReference type="NCBI Taxonomy" id="40085"/>
    <lineage>
        <taxon>Eukaryota</taxon>
        <taxon>Metazoa</taxon>
        <taxon>Ecdysozoa</taxon>
        <taxon>Arthropoda</taxon>
        <taxon>Hexapoda</taxon>
        <taxon>Insecta</taxon>
        <taxon>Pterygota</taxon>
        <taxon>Neoptera</taxon>
        <taxon>Endopterygota</taxon>
        <taxon>Lepidoptera</taxon>
        <taxon>Glossata</taxon>
        <taxon>Ditrysia</taxon>
        <taxon>Pyraloidea</taxon>
        <taxon>Crambidae</taxon>
        <taxon>Crambinae</taxon>
        <taxon>Diatraea</taxon>
    </lineage>
</organism>
<accession>A0A9N9WA62</accession>
<evidence type="ECO:0000313" key="3">
    <source>
        <dbReference type="Proteomes" id="UP001153714"/>
    </source>
</evidence>
<gene>
    <name evidence="2" type="ORF">DIATSA_LOCUS3246</name>
</gene>
<dbReference type="PANTHER" id="PTHR45913:SF19">
    <property type="entry name" value="LOW QUALITY PROTEIN: ZINC FINGER BED DOMAIN-CONTAINING PROTEIN 5-LIKE"/>
    <property type="match status" value="1"/>
</dbReference>
<dbReference type="OrthoDB" id="1101576at2759"/>
<name>A0A9N9WA62_9NEOP</name>
<dbReference type="PANTHER" id="PTHR45913">
    <property type="entry name" value="EPM2A-INTERACTING PROTEIN 1"/>
    <property type="match status" value="1"/>
</dbReference>
<reference evidence="2" key="1">
    <citation type="submission" date="2021-12" db="EMBL/GenBank/DDBJ databases">
        <authorList>
            <person name="King R."/>
        </authorList>
    </citation>
    <scope>NUCLEOTIDE SEQUENCE</scope>
</reference>
<feature type="coiled-coil region" evidence="1">
    <location>
        <begin position="221"/>
        <end position="335"/>
    </location>
</feature>
<dbReference type="EMBL" id="OU893344">
    <property type="protein sequence ID" value="CAG9785192.1"/>
    <property type="molecule type" value="Genomic_DNA"/>
</dbReference>
<proteinExistence type="predicted"/>